<dbReference type="InParanoid" id="A0A0D0CB97"/>
<feature type="non-terminal residue" evidence="1">
    <location>
        <position position="115"/>
    </location>
</feature>
<accession>A0A0D0CB97</accession>
<gene>
    <name evidence="1" type="ORF">PAXRUDRAFT_159505</name>
</gene>
<dbReference type="STRING" id="930991.A0A0D0CB97"/>
<dbReference type="OrthoDB" id="3257713at2759"/>
<organism evidence="1 2">
    <name type="scientific">Paxillus rubicundulus Ve08.2h10</name>
    <dbReference type="NCBI Taxonomy" id="930991"/>
    <lineage>
        <taxon>Eukaryota</taxon>
        <taxon>Fungi</taxon>
        <taxon>Dikarya</taxon>
        <taxon>Basidiomycota</taxon>
        <taxon>Agaricomycotina</taxon>
        <taxon>Agaricomycetes</taxon>
        <taxon>Agaricomycetidae</taxon>
        <taxon>Boletales</taxon>
        <taxon>Paxilineae</taxon>
        <taxon>Paxillaceae</taxon>
        <taxon>Paxillus</taxon>
    </lineage>
</organism>
<dbReference type="HOGENOM" id="CLU_170509_0_0_1"/>
<dbReference type="EMBL" id="KN826094">
    <property type="protein sequence ID" value="KIK80127.1"/>
    <property type="molecule type" value="Genomic_DNA"/>
</dbReference>
<dbReference type="AlphaFoldDB" id="A0A0D0CB97"/>
<reference evidence="1 2" key="1">
    <citation type="submission" date="2014-04" db="EMBL/GenBank/DDBJ databases">
        <authorList>
            <consortium name="DOE Joint Genome Institute"/>
            <person name="Kuo A."/>
            <person name="Kohler A."/>
            <person name="Jargeat P."/>
            <person name="Nagy L.G."/>
            <person name="Floudas D."/>
            <person name="Copeland A."/>
            <person name="Barry K.W."/>
            <person name="Cichocki N."/>
            <person name="Veneault-Fourrey C."/>
            <person name="LaButti K."/>
            <person name="Lindquist E.A."/>
            <person name="Lipzen A."/>
            <person name="Lundell T."/>
            <person name="Morin E."/>
            <person name="Murat C."/>
            <person name="Sun H."/>
            <person name="Tunlid A."/>
            <person name="Henrissat B."/>
            <person name="Grigoriev I.V."/>
            <person name="Hibbett D.S."/>
            <person name="Martin F."/>
            <person name="Nordberg H.P."/>
            <person name="Cantor M.N."/>
            <person name="Hua S.X."/>
        </authorList>
    </citation>
    <scope>NUCLEOTIDE SEQUENCE [LARGE SCALE GENOMIC DNA]</scope>
    <source>
        <strain evidence="1 2">Ve08.2h10</strain>
    </source>
</reference>
<sequence>LLDGHVIQVEARIQECMKGGLATGQCDRWKDMAKRALVSSMMSLYLIHMHNISEEQKTTANLLLHVLADIQIMEEWCGVTVIVWCSDAMGDAHKMQKDLIKAQLWMIWVFCITSR</sequence>
<dbReference type="Proteomes" id="UP000054538">
    <property type="component" value="Unassembled WGS sequence"/>
</dbReference>
<evidence type="ECO:0000313" key="2">
    <source>
        <dbReference type="Proteomes" id="UP000054538"/>
    </source>
</evidence>
<reference evidence="2" key="2">
    <citation type="submission" date="2015-01" db="EMBL/GenBank/DDBJ databases">
        <title>Evolutionary Origins and Diversification of the Mycorrhizal Mutualists.</title>
        <authorList>
            <consortium name="DOE Joint Genome Institute"/>
            <consortium name="Mycorrhizal Genomics Consortium"/>
            <person name="Kohler A."/>
            <person name="Kuo A."/>
            <person name="Nagy L.G."/>
            <person name="Floudas D."/>
            <person name="Copeland A."/>
            <person name="Barry K.W."/>
            <person name="Cichocki N."/>
            <person name="Veneault-Fourrey C."/>
            <person name="LaButti K."/>
            <person name="Lindquist E.A."/>
            <person name="Lipzen A."/>
            <person name="Lundell T."/>
            <person name="Morin E."/>
            <person name="Murat C."/>
            <person name="Riley R."/>
            <person name="Ohm R."/>
            <person name="Sun H."/>
            <person name="Tunlid A."/>
            <person name="Henrissat B."/>
            <person name="Grigoriev I.V."/>
            <person name="Hibbett D.S."/>
            <person name="Martin F."/>
        </authorList>
    </citation>
    <scope>NUCLEOTIDE SEQUENCE [LARGE SCALE GENOMIC DNA]</scope>
    <source>
        <strain evidence="2">Ve08.2h10</strain>
    </source>
</reference>
<name>A0A0D0CB97_9AGAM</name>
<protein>
    <submittedName>
        <fullName evidence="1">Uncharacterized protein</fullName>
    </submittedName>
</protein>
<keyword evidence="2" id="KW-1185">Reference proteome</keyword>
<evidence type="ECO:0000313" key="1">
    <source>
        <dbReference type="EMBL" id="KIK80127.1"/>
    </source>
</evidence>
<proteinExistence type="predicted"/>